<comment type="caution">
    <text evidence="1">The sequence shown here is derived from an EMBL/GenBank/DDBJ whole genome shotgun (WGS) entry which is preliminary data.</text>
</comment>
<dbReference type="AlphaFoldDB" id="A0AAV2VU43"/>
<evidence type="ECO:0000313" key="2">
    <source>
        <dbReference type="Proteomes" id="UP000018211"/>
    </source>
</evidence>
<dbReference type="Proteomes" id="UP000018211">
    <property type="component" value="Unassembled WGS sequence"/>
</dbReference>
<evidence type="ECO:0000313" key="1">
    <source>
        <dbReference type="EMBL" id="CCO48212.1"/>
    </source>
</evidence>
<name>A0AAV2VU43_9VIBR</name>
<evidence type="ECO:0008006" key="3">
    <source>
        <dbReference type="Google" id="ProtNLM"/>
    </source>
</evidence>
<sequence length="52" mass="6176">MFLLMKFMEIWRQLMTISRKQAPISPVVPILLQKHLAIIWLERGNEPIAYLP</sequence>
<protein>
    <recommendedName>
        <fullName evidence="3">Transposase</fullName>
    </recommendedName>
</protein>
<organism evidence="1 2">
    <name type="scientific">Vibrio nigripulchritudo SOn1</name>
    <dbReference type="NCBI Taxonomy" id="1238450"/>
    <lineage>
        <taxon>Bacteria</taxon>
        <taxon>Pseudomonadati</taxon>
        <taxon>Pseudomonadota</taxon>
        <taxon>Gammaproteobacteria</taxon>
        <taxon>Vibrionales</taxon>
        <taxon>Vibrionaceae</taxon>
        <taxon>Vibrio</taxon>
    </lineage>
</organism>
<reference evidence="1 2" key="1">
    <citation type="journal article" date="2013" name="ISME J.">
        <title>Comparative genomics of pathogenic lineages of Vibrio nigripulchritudo identifies virulence-associated traits.</title>
        <authorList>
            <person name="Goudenege D."/>
            <person name="Labreuche Y."/>
            <person name="Krin E."/>
            <person name="Ansquer D."/>
            <person name="Mangenot S."/>
            <person name="Calteau A."/>
            <person name="Medigue C."/>
            <person name="Mazel D."/>
            <person name="Polz M.F."/>
            <person name="Le Roux F."/>
        </authorList>
    </citation>
    <scope>NUCLEOTIDE SEQUENCE [LARGE SCALE GENOMIC DNA]</scope>
    <source>
        <strain evidence="1 2">SOn1</strain>
    </source>
</reference>
<accession>A0AAV2VU43</accession>
<proteinExistence type="predicted"/>
<gene>
    <name evidence="1" type="ORF">VIBNISOn1_480011</name>
</gene>
<dbReference type="EMBL" id="CAOF01000140">
    <property type="protein sequence ID" value="CCO48212.1"/>
    <property type="molecule type" value="Genomic_DNA"/>
</dbReference>